<dbReference type="OrthoDB" id="10066125at2759"/>
<dbReference type="PANTHER" id="PTHR22175">
    <property type="entry name" value="SMALL ACIDIC PROTEIN-RELATED"/>
    <property type="match status" value="1"/>
</dbReference>
<feature type="compositionally biased region" description="Basic and acidic residues" evidence="3">
    <location>
        <begin position="94"/>
        <end position="115"/>
    </location>
</feature>
<feature type="region of interest" description="Disordered" evidence="3">
    <location>
        <begin position="211"/>
        <end position="232"/>
    </location>
</feature>
<comment type="similarity">
    <text evidence="1">Belongs to the SMAP family.</text>
</comment>
<proteinExistence type="inferred from homology"/>
<protein>
    <recommendedName>
        <fullName evidence="2">Small acidic protein</fullName>
    </recommendedName>
</protein>
<evidence type="ECO:0000313" key="5">
    <source>
        <dbReference type="EMBL" id="PVU96515.1"/>
    </source>
</evidence>
<name>A0A2T9YW09_9FUNG</name>
<sequence>MSKTDSQKNKAPKLLQPGAIPKKSLDATDKDVNEITTSSKTGKDKKRKAEPPVIDEKSNKDEINIKCKKNKVSKTEKKDRKSKADKKDKHGKSEKKDKESKPEKKDKESKTDKKEKKSKTDKKDKESKAEKKDKPSKPEKKDKESKSEKVKTTTTEPSTQTIQPKNLKNTGTNLDVANDNNQLQKGGWNDWNGTNLGSQDRTNKFLRLMGAKKKSTDTSGPQVDGVKTGLAQPNFGKINQDLEQQFHQGINARKSGKSGKNVGLGF</sequence>
<reference evidence="5 6" key="1">
    <citation type="journal article" date="2018" name="MBio">
        <title>Comparative Genomics Reveals the Core Gene Toolbox for the Fungus-Insect Symbiosis.</title>
        <authorList>
            <person name="Wang Y."/>
            <person name="Stata M."/>
            <person name="Wang W."/>
            <person name="Stajich J.E."/>
            <person name="White M.M."/>
            <person name="Moncalvo J.M."/>
        </authorList>
    </citation>
    <scope>NUCLEOTIDE SEQUENCE [LARGE SCALE GENOMIC DNA]</scope>
    <source>
        <strain evidence="5 6">SWE-8-4</strain>
    </source>
</reference>
<feature type="domain" description="Small acidic protein-like" evidence="4">
    <location>
        <begin position="191"/>
        <end position="265"/>
    </location>
</feature>
<evidence type="ECO:0000256" key="1">
    <source>
        <dbReference type="ARBA" id="ARBA00006502"/>
    </source>
</evidence>
<dbReference type="EMBL" id="MBFR01000030">
    <property type="protein sequence ID" value="PVU96515.1"/>
    <property type="molecule type" value="Genomic_DNA"/>
</dbReference>
<dbReference type="Proteomes" id="UP000245383">
    <property type="component" value="Unassembled WGS sequence"/>
</dbReference>
<accession>A0A2T9YW09</accession>
<comment type="caution">
    <text evidence="5">The sequence shown here is derived from an EMBL/GenBank/DDBJ whole genome shotgun (WGS) entry which is preliminary data.</text>
</comment>
<evidence type="ECO:0000256" key="3">
    <source>
        <dbReference type="SAM" id="MobiDB-lite"/>
    </source>
</evidence>
<feature type="compositionally biased region" description="Basic and acidic residues" evidence="3">
    <location>
        <begin position="121"/>
        <end position="151"/>
    </location>
</feature>
<dbReference type="InterPro" id="IPR028124">
    <property type="entry name" value="SMAP_dom"/>
</dbReference>
<feature type="compositionally biased region" description="Basic and acidic residues" evidence="3">
    <location>
        <begin position="23"/>
        <end position="33"/>
    </location>
</feature>
<dbReference type="Pfam" id="PF15477">
    <property type="entry name" value="SMAP"/>
    <property type="match status" value="1"/>
</dbReference>
<feature type="region of interest" description="Disordered" evidence="3">
    <location>
        <begin position="1"/>
        <end position="199"/>
    </location>
</feature>
<feature type="compositionally biased region" description="Basic residues" evidence="3">
    <location>
        <begin position="80"/>
        <end position="93"/>
    </location>
</feature>
<dbReference type="InterPro" id="IPR026714">
    <property type="entry name" value="SMAP"/>
</dbReference>
<dbReference type="PANTHER" id="PTHR22175:SF0">
    <property type="entry name" value="SMALL ACIDIC PROTEIN"/>
    <property type="match status" value="1"/>
</dbReference>
<evidence type="ECO:0000313" key="6">
    <source>
        <dbReference type="Proteomes" id="UP000245383"/>
    </source>
</evidence>
<organism evidence="5 6">
    <name type="scientific">Smittium simulii</name>
    <dbReference type="NCBI Taxonomy" id="133385"/>
    <lineage>
        <taxon>Eukaryota</taxon>
        <taxon>Fungi</taxon>
        <taxon>Fungi incertae sedis</taxon>
        <taxon>Zoopagomycota</taxon>
        <taxon>Kickxellomycotina</taxon>
        <taxon>Harpellomycetes</taxon>
        <taxon>Harpellales</taxon>
        <taxon>Legeriomycetaceae</taxon>
        <taxon>Smittium</taxon>
    </lineage>
</organism>
<feature type="compositionally biased region" description="Polar residues" evidence="3">
    <location>
        <begin position="160"/>
        <end position="184"/>
    </location>
</feature>
<keyword evidence="6" id="KW-1185">Reference proteome</keyword>
<evidence type="ECO:0000256" key="2">
    <source>
        <dbReference type="ARBA" id="ARBA00016161"/>
    </source>
</evidence>
<dbReference type="AlphaFoldDB" id="A0A2T9YW09"/>
<feature type="compositionally biased region" description="Basic and acidic residues" evidence="3">
    <location>
        <begin position="47"/>
        <end position="65"/>
    </location>
</feature>
<evidence type="ECO:0000259" key="4">
    <source>
        <dbReference type="Pfam" id="PF15477"/>
    </source>
</evidence>
<gene>
    <name evidence="5" type="ORF">BB561_001127</name>
</gene>